<dbReference type="PANTHER" id="PTHR30399">
    <property type="entry name" value="UNCHARACTERIZED PROTEIN YGJP"/>
    <property type="match status" value="1"/>
</dbReference>
<evidence type="ECO:0000259" key="1">
    <source>
        <dbReference type="Pfam" id="PF01863"/>
    </source>
</evidence>
<organism evidence="2">
    <name type="scientific">freshwater metagenome</name>
    <dbReference type="NCBI Taxonomy" id="449393"/>
    <lineage>
        <taxon>unclassified sequences</taxon>
        <taxon>metagenomes</taxon>
        <taxon>ecological metagenomes</taxon>
    </lineage>
</organism>
<evidence type="ECO:0000313" key="2">
    <source>
        <dbReference type="EMBL" id="CAB4864911.1"/>
    </source>
</evidence>
<dbReference type="Pfam" id="PF01863">
    <property type="entry name" value="YgjP-like"/>
    <property type="match status" value="1"/>
</dbReference>
<accession>A0A6J7D445</accession>
<name>A0A6J7D445_9ZZZZ</name>
<gene>
    <name evidence="2" type="ORF">UFOPK3444_00393</name>
</gene>
<dbReference type="InterPro" id="IPR002725">
    <property type="entry name" value="YgjP-like_metallopeptidase"/>
</dbReference>
<dbReference type="InterPro" id="IPR053136">
    <property type="entry name" value="UTP_pyrophosphatase-like"/>
</dbReference>
<dbReference type="AlphaFoldDB" id="A0A6J7D445"/>
<dbReference type="Gene3D" id="3.30.2010.10">
    <property type="entry name" value="Metalloproteases ('zincins'), catalytic domain"/>
    <property type="match status" value="1"/>
</dbReference>
<proteinExistence type="predicted"/>
<protein>
    <submittedName>
        <fullName evidence="2">Unannotated protein</fullName>
    </submittedName>
</protein>
<dbReference type="EMBL" id="CAFBLU010000004">
    <property type="protein sequence ID" value="CAB4864911.1"/>
    <property type="molecule type" value="Genomic_DNA"/>
</dbReference>
<sequence length="220" mass="24703">MSSPSSDLIYGIRRSARAKRVRVTVDRNGVTVILPQGASDRTAETAVARLGPWIRDRLSEQEAATEIVRGRGGRVPWLGELIPVITEKGRSIARRDSARILVPEGDSTAALESLYRRAARLEFTERLDRITEACGQSWTSLRIGDMKTRWASCAPGGRMSFSWRLMLAPAEVLEAVVWHEVCHLDEPNHSARFWALMDQRCPGHREHRAWLTSHAAELVL</sequence>
<feature type="domain" description="YgjP-like metallopeptidase" evidence="1">
    <location>
        <begin position="19"/>
        <end position="214"/>
    </location>
</feature>
<dbReference type="PANTHER" id="PTHR30399:SF1">
    <property type="entry name" value="UTP PYROPHOSPHATASE"/>
    <property type="match status" value="1"/>
</dbReference>
<reference evidence="2" key="1">
    <citation type="submission" date="2020-05" db="EMBL/GenBank/DDBJ databases">
        <authorList>
            <person name="Chiriac C."/>
            <person name="Salcher M."/>
            <person name="Ghai R."/>
            <person name="Kavagutti S V."/>
        </authorList>
    </citation>
    <scope>NUCLEOTIDE SEQUENCE</scope>
</reference>
<dbReference type="CDD" id="cd07344">
    <property type="entry name" value="M48_yhfN_like"/>
    <property type="match status" value="1"/>
</dbReference>